<proteinExistence type="predicted"/>
<evidence type="ECO:0000313" key="1">
    <source>
        <dbReference type="EMBL" id="PON30194.1"/>
    </source>
</evidence>
<gene>
    <name evidence="1" type="ORF">TGAM01_v200634</name>
</gene>
<dbReference type="RefSeq" id="XP_024406607.1">
    <property type="nucleotide sequence ID" value="XM_024548596.1"/>
</dbReference>
<keyword evidence="2" id="KW-1185">Reference proteome</keyword>
<protein>
    <submittedName>
        <fullName evidence="1">Uncharacterized protein</fullName>
    </submittedName>
</protein>
<dbReference type="AlphaFoldDB" id="A0A2P5A0X7"/>
<dbReference type="GeneID" id="36347280"/>
<comment type="caution">
    <text evidence="1">The sequence shown here is derived from an EMBL/GenBank/DDBJ whole genome shotgun (WGS) entry which is preliminary data.</text>
</comment>
<dbReference type="EMBL" id="JPDN02000002">
    <property type="protein sequence ID" value="PON30194.1"/>
    <property type="molecule type" value="Genomic_DNA"/>
</dbReference>
<organism evidence="1 2">
    <name type="scientific">Trichoderma gamsii</name>
    <dbReference type="NCBI Taxonomy" id="398673"/>
    <lineage>
        <taxon>Eukaryota</taxon>
        <taxon>Fungi</taxon>
        <taxon>Dikarya</taxon>
        <taxon>Ascomycota</taxon>
        <taxon>Pezizomycotina</taxon>
        <taxon>Sordariomycetes</taxon>
        <taxon>Hypocreomycetidae</taxon>
        <taxon>Hypocreales</taxon>
        <taxon>Hypocreaceae</taxon>
        <taxon>Trichoderma</taxon>
    </lineage>
</organism>
<feature type="non-terminal residue" evidence="1">
    <location>
        <position position="1"/>
    </location>
</feature>
<accession>A0A2P5A0X7</accession>
<dbReference type="Proteomes" id="UP000054821">
    <property type="component" value="Unassembled WGS sequence"/>
</dbReference>
<sequence length="125" mass="13677">PVAHNSREDFSQSSFVSAVSAARLHYTRALYRRAPTWAGFAGHGDYDPWANAGLGCSNSLVLGMFFNLSLQACSGCFPSITAQCGRQCPTQPCFNHDNFIAQISTLEPKHARPHSLCPSNLRAYK</sequence>
<reference evidence="1 2" key="1">
    <citation type="journal article" date="2016" name="Genome Announc.">
        <title>Draft Whole-Genome Sequence of Trichoderma gamsii T6085, a Promising Biocontrol Agent of Fusarium Head Blight on Wheat.</title>
        <authorList>
            <person name="Baroncelli R."/>
            <person name="Zapparata A."/>
            <person name="Piaggeschi G."/>
            <person name="Sarrocco S."/>
            <person name="Vannacci G."/>
        </authorList>
    </citation>
    <scope>NUCLEOTIDE SEQUENCE [LARGE SCALE GENOMIC DNA]</scope>
    <source>
        <strain evidence="1 2">T6085</strain>
    </source>
</reference>
<name>A0A2P5A0X7_9HYPO</name>
<evidence type="ECO:0000313" key="2">
    <source>
        <dbReference type="Proteomes" id="UP000054821"/>
    </source>
</evidence>